<dbReference type="AlphaFoldDB" id="A0A2A5WH46"/>
<dbReference type="Gene3D" id="3.55.40.10">
    <property type="entry name" value="minor pseudopilin epsh domain"/>
    <property type="match status" value="1"/>
</dbReference>
<evidence type="ECO:0000256" key="5">
    <source>
        <dbReference type="ARBA" id="ARBA00022519"/>
    </source>
</evidence>
<dbReference type="InterPro" id="IPR049875">
    <property type="entry name" value="TypeII_GspH"/>
</dbReference>
<comment type="subcellular location">
    <subcellularLocation>
        <location evidence="1">Cell inner membrane</location>
        <topology evidence="1">Single-pass membrane protein</topology>
    </subcellularLocation>
</comment>
<keyword evidence="7 11" id="KW-1133">Transmembrane helix</keyword>
<organism evidence="13 14">
    <name type="scientific">OM182 bacterium MED-G24</name>
    <dbReference type="NCBI Taxonomy" id="1986255"/>
    <lineage>
        <taxon>Bacteria</taxon>
        <taxon>Pseudomonadati</taxon>
        <taxon>Pseudomonadota</taxon>
        <taxon>Gammaproteobacteria</taxon>
        <taxon>OMG group</taxon>
        <taxon>OM182 clade</taxon>
    </lineage>
</organism>
<evidence type="ECO:0000256" key="9">
    <source>
        <dbReference type="ARBA" id="ARBA00025772"/>
    </source>
</evidence>
<dbReference type="NCBIfam" id="TIGR02532">
    <property type="entry name" value="IV_pilin_GFxxxE"/>
    <property type="match status" value="1"/>
</dbReference>
<evidence type="ECO:0000313" key="13">
    <source>
        <dbReference type="EMBL" id="PDH35742.1"/>
    </source>
</evidence>
<protein>
    <recommendedName>
        <fullName evidence="2">Type II secretion system protein H</fullName>
    </recommendedName>
    <alternativeName>
        <fullName evidence="10">General secretion pathway protein H</fullName>
    </alternativeName>
</protein>
<evidence type="ECO:0000256" key="2">
    <source>
        <dbReference type="ARBA" id="ARBA00021549"/>
    </source>
</evidence>
<reference evidence="13 14" key="1">
    <citation type="submission" date="2017-08" db="EMBL/GenBank/DDBJ databases">
        <title>Fine stratification of microbial communities through a metagenomic profile of the photic zone.</title>
        <authorList>
            <person name="Haro-Moreno J.M."/>
            <person name="Lopez-Perez M."/>
            <person name="De La Torre J."/>
            <person name="Picazo A."/>
            <person name="Camacho A."/>
            <person name="Rodriguez-Valera F."/>
        </authorList>
    </citation>
    <scope>NUCLEOTIDE SEQUENCE [LARGE SCALE GENOMIC DNA]</scope>
    <source>
        <strain evidence="13">MED-G24</strain>
    </source>
</reference>
<evidence type="ECO:0000313" key="14">
    <source>
        <dbReference type="Proteomes" id="UP000219327"/>
    </source>
</evidence>
<dbReference type="GO" id="GO:0015627">
    <property type="term" value="C:type II protein secretion system complex"/>
    <property type="evidence" value="ECO:0007669"/>
    <property type="project" value="InterPro"/>
</dbReference>
<gene>
    <name evidence="13" type="primary">gspH</name>
    <name evidence="13" type="ORF">CNE99_10700</name>
</gene>
<evidence type="ECO:0000256" key="1">
    <source>
        <dbReference type="ARBA" id="ARBA00004377"/>
    </source>
</evidence>
<feature type="transmembrane region" description="Helical" evidence="11">
    <location>
        <begin position="20"/>
        <end position="44"/>
    </location>
</feature>
<accession>A0A2A5WH46</accession>
<comment type="similarity">
    <text evidence="9">Belongs to the GSP H family.</text>
</comment>
<dbReference type="InterPro" id="IPR002416">
    <property type="entry name" value="T2SS_protein-GspH"/>
</dbReference>
<dbReference type="Pfam" id="PF07963">
    <property type="entry name" value="N_methyl"/>
    <property type="match status" value="1"/>
</dbReference>
<dbReference type="Proteomes" id="UP000219327">
    <property type="component" value="Unassembled WGS sequence"/>
</dbReference>
<keyword evidence="6 11" id="KW-0812">Transmembrane</keyword>
<proteinExistence type="inferred from homology"/>
<dbReference type="Pfam" id="PF12019">
    <property type="entry name" value="GspH"/>
    <property type="match status" value="1"/>
</dbReference>
<keyword evidence="8 11" id="KW-0472">Membrane</keyword>
<evidence type="ECO:0000256" key="4">
    <source>
        <dbReference type="ARBA" id="ARBA00022481"/>
    </source>
</evidence>
<name>A0A2A5WH46_9GAMM</name>
<keyword evidence="4" id="KW-0488">Methylation</keyword>
<dbReference type="InterPro" id="IPR045584">
    <property type="entry name" value="Pilin-like"/>
</dbReference>
<keyword evidence="5" id="KW-0997">Cell inner membrane</keyword>
<evidence type="ECO:0000256" key="11">
    <source>
        <dbReference type="SAM" id="Phobius"/>
    </source>
</evidence>
<dbReference type="EMBL" id="NTKD01000083">
    <property type="protein sequence ID" value="PDH35742.1"/>
    <property type="molecule type" value="Genomic_DNA"/>
</dbReference>
<evidence type="ECO:0000256" key="6">
    <source>
        <dbReference type="ARBA" id="ARBA00022692"/>
    </source>
</evidence>
<dbReference type="InterPro" id="IPR012902">
    <property type="entry name" value="N_methyl_site"/>
</dbReference>
<keyword evidence="3" id="KW-1003">Cell membrane</keyword>
<evidence type="ECO:0000259" key="12">
    <source>
        <dbReference type="Pfam" id="PF12019"/>
    </source>
</evidence>
<dbReference type="GO" id="GO:0005886">
    <property type="term" value="C:plasma membrane"/>
    <property type="evidence" value="ECO:0007669"/>
    <property type="project" value="UniProtKB-SubCell"/>
</dbReference>
<sequence>MQIFVSRICSAFQLRAKPDVLGFTLIEILVVLFIVSVMTGIVVANIPALTVTDSFDTEMNRLRTLMMLAHDEAVSGSEELGFRTHGDGYEFLRYVDVEQKWELLEERPFRPRQLHDGQSISLRIEDVTLTIGEDDPPAVLILSSGEVTPFHLILEDDLGSRVLTADGYGGFEWDDGREG</sequence>
<dbReference type="PRINTS" id="PR00885">
    <property type="entry name" value="BCTERIALGSPH"/>
</dbReference>
<evidence type="ECO:0000256" key="10">
    <source>
        <dbReference type="ARBA" id="ARBA00030775"/>
    </source>
</evidence>
<evidence type="ECO:0000256" key="8">
    <source>
        <dbReference type="ARBA" id="ARBA00023136"/>
    </source>
</evidence>
<dbReference type="SUPFAM" id="SSF54523">
    <property type="entry name" value="Pili subunits"/>
    <property type="match status" value="1"/>
</dbReference>
<evidence type="ECO:0000256" key="3">
    <source>
        <dbReference type="ARBA" id="ARBA00022475"/>
    </source>
</evidence>
<evidence type="ECO:0000256" key="7">
    <source>
        <dbReference type="ARBA" id="ARBA00022989"/>
    </source>
</evidence>
<feature type="domain" description="General secretion pathway GspH" evidence="12">
    <location>
        <begin position="59"/>
        <end position="162"/>
    </location>
</feature>
<dbReference type="GO" id="GO:0015628">
    <property type="term" value="P:protein secretion by the type II secretion system"/>
    <property type="evidence" value="ECO:0007669"/>
    <property type="project" value="InterPro"/>
</dbReference>
<dbReference type="InterPro" id="IPR022346">
    <property type="entry name" value="T2SS_GspH"/>
</dbReference>
<comment type="caution">
    <text evidence="13">The sequence shown here is derived from an EMBL/GenBank/DDBJ whole genome shotgun (WGS) entry which is preliminary data.</text>
</comment>
<dbReference type="NCBIfam" id="TIGR01708">
    <property type="entry name" value="typeII_sec_gspH"/>
    <property type="match status" value="1"/>
</dbReference>